<comment type="caution">
    <text evidence="2">The sequence shown here is derived from an EMBL/GenBank/DDBJ whole genome shotgun (WGS) entry which is preliminary data.</text>
</comment>
<accession>A0A0C1UMV9</accession>
<feature type="compositionally biased region" description="Low complexity" evidence="1">
    <location>
        <begin position="64"/>
        <end position="75"/>
    </location>
</feature>
<reference evidence="2" key="1">
    <citation type="submission" date="2014-11" db="EMBL/GenBank/DDBJ databases">
        <authorList>
            <person name="Malar M.C."/>
            <person name="Sen D."/>
            <person name="Tripathy S."/>
        </authorList>
    </citation>
    <scope>NUCLEOTIDE SEQUENCE</scope>
    <source>
        <strain evidence="2">BDU141951</strain>
    </source>
</reference>
<dbReference type="AlphaFoldDB" id="A0A0C1UMV9"/>
<name>A0A0C1UMV9_9CYAN</name>
<evidence type="ECO:0000313" key="2">
    <source>
        <dbReference type="EMBL" id="NEV66498.1"/>
    </source>
</evidence>
<protein>
    <recommendedName>
        <fullName evidence="3">Phasin family protein</fullName>
    </recommendedName>
</protein>
<organism evidence="2">
    <name type="scientific">Lyngbya confervoides BDU141951</name>
    <dbReference type="NCBI Taxonomy" id="1574623"/>
    <lineage>
        <taxon>Bacteria</taxon>
        <taxon>Bacillati</taxon>
        <taxon>Cyanobacteriota</taxon>
        <taxon>Cyanophyceae</taxon>
        <taxon>Oscillatoriophycideae</taxon>
        <taxon>Oscillatoriales</taxon>
        <taxon>Microcoleaceae</taxon>
        <taxon>Lyngbya</taxon>
    </lineage>
</organism>
<evidence type="ECO:0008006" key="3">
    <source>
        <dbReference type="Google" id="ProtNLM"/>
    </source>
</evidence>
<evidence type="ECO:0000256" key="1">
    <source>
        <dbReference type="SAM" id="MobiDB-lite"/>
    </source>
</evidence>
<reference evidence="2" key="2">
    <citation type="journal article" date="2015" name="Genome Announc.">
        <title>Draft Genome Sequence of Filamentous Marine Cyanobacterium Lyngbya confervoides Strain BDU141951.</title>
        <authorList>
            <person name="Chandrababunaidu M.M."/>
            <person name="Sen D."/>
            <person name="Tripathy S."/>
        </authorList>
    </citation>
    <scope>NUCLEOTIDE SEQUENCE</scope>
    <source>
        <strain evidence="2">BDU141951</strain>
    </source>
</reference>
<reference evidence="2" key="3">
    <citation type="submission" date="2020-02" db="EMBL/GenBank/DDBJ databases">
        <authorList>
            <person name="Sarangi A.N."/>
            <person name="Ghosh S."/>
            <person name="Mukherjee M."/>
            <person name="Tripathy S."/>
        </authorList>
    </citation>
    <scope>NUCLEOTIDE SEQUENCE</scope>
    <source>
        <strain evidence="2">BDU141951</strain>
    </source>
</reference>
<sequence length="122" mass="13316">MAGFGDLVQKAFYLGVGAASYAGEKAGGTLKELREQTTAIANELVERGEMTAGEAQQLIDKMMQQAQTAAPQSPSATPPEQPRRIEIVDDTEDAAAQEAEALRRQVEATRQQLEELKRNNRQ</sequence>
<feature type="region of interest" description="Disordered" evidence="1">
    <location>
        <begin position="60"/>
        <end position="93"/>
    </location>
</feature>
<proteinExistence type="predicted"/>
<dbReference type="EMBL" id="JTHE02000003">
    <property type="protein sequence ID" value="NEV66498.1"/>
    <property type="molecule type" value="Genomic_DNA"/>
</dbReference>
<gene>
    <name evidence="2" type="ORF">QQ91_005165</name>
</gene>